<dbReference type="OrthoDB" id="9811262at2"/>
<keyword evidence="2" id="KW-0479">Metal-binding</keyword>
<keyword evidence="6" id="KW-0255">Endonuclease</keyword>
<dbReference type="InterPro" id="IPR044925">
    <property type="entry name" value="His-Me_finger_sf"/>
</dbReference>
<feature type="binding site" evidence="2">
    <location>
        <position position="148"/>
    </location>
    <ligand>
        <name>Mg(2+)</name>
        <dbReference type="ChEBI" id="CHEBI:18420"/>
        <note>catalytic</note>
    </ligand>
</feature>
<evidence type="ECO:0000313" key="7">
    <source>
        <dbReference type="Proteomes" id="UP000268051"/>
    </source>
</evidence>
<dbReference type="EMBL" id="RHFN01000001">
    <property type="protein sequence ID" value="ROU18335.1"/>
    <property type="molecule type" value="Genomic_DNA"/>
</dbReference>
<dbReference type="SMART" id="SM00892">
    <property type="entry name" value="Endonuclease_NS"/>
    <property type="match status" value="1"/>
</dbReference>
<feature type="chain" id="PRO_5018059519" evidence="3">
    <location>
        <begin position="28"/>
        <end position="280"/>
    </location>
</feature>
<reference evidence="6 7" key="1">
    <citation type="submission" date="2018-10" db="EMBL/GenBank/DDBJ databases">
        <title>Horizontal transference of carbapenem resistance between Klebsiella pneumoniae and Kluyvera ascorbata during abdominal infection: a case report.</title>
        <authorList>
            <person name="Raro O.H.F."/>
            <person name="Lima-Morales D."/>
            <person name="Barth A.L."/>
            <person name="Paim T.G.S."/>
            <person name="Mott M.P."/>
            <person name="Riche C.V.W."/>
            <person name="Teixeira U.F."/>
            <person name="Waechter F."/>
            <person name="Dias C.A.G."/>
        </authorList>
    </citation>
    <scope>NUCLEOTIDE SEQUENCE [LARGE SCALE GENOMIC DNA]</scope>
    <source>
        <strain evidence="6 7">OT2</strain>
    </source>
</reference>
<keyword evidence="6" id="KW-0378">Hydrolase</keyword>
<dbReference type="Proteomes" id="UP000268051">
    <property type="component" value="Unassembled WGS sequence"/>
</dbReference>
<sequence>MNTSVNIKQIALLFIFILASCSMPEHNKLSNAPITPDNCGVGCPTGGSTQTLTRDTYTLNNNSATKFANWVAYHVTKESIKSGCSRTFAQDPSLPATDTLGPDAYKDAHATIAVDRGHQAPLGMLCGRSDPASLNYLSNITPQKSALNQGPWERLESKEREYVLLPTHSDLHVVTGPLFEQTTESLPADTSVKIPSGYWKVLYTGDTPEKGQFAAFIMPQSASITDNFCDYRTTVSEIESRTKSSSTPALNIWPTMTPDKKKTFGTLSTDLGCPTAYAAN</sequence>
<dbReference type="GO" id="GO:0004519">
    <property type="term" value="F:endonuclease activity"/>
    <property type="evidence" value="ECO:0007669"/>
    <property type="project" value="UniProtKB-KW"/>
</dbReference>
<evidence type="ECO:0000259" key="5">
    <source>
        <dbReference type="SMART" id="SM00892"/>
    </source>
</evidence>
<dbReference type="GO" id="GO:0046872">
    <property type="term" value="F:metal ion binding"/>
    <property type="evidence" value="ECO:0007669"/>
    <property type="project" value="UniProtKB-KW"/>
</dbReference>
<dbReference type="Pfam" id="PF01223">
    <property type="entry name" value="Endonuclease_NS"/>
    <property type="match status" value="1"/>
</dbReference>
<dbReference type="GO" id="GO:0003676">
    <property type="term" value="F:nucleic acid binding"/>
    <property type="evidence" value="ECO:0007669"/>
    <property type="project" value="InterPro"/>
</dbReference>
<dbReference type="Gene3D" id="3.40.570.10">
    <property type="entry name" value="Extracellular Endonuclease, subunit A"/>
    <property type="match status" value="1"/>
</dbReference>
<dbReference type="CDD" id="cd00091">
    <property type="entry name" value="NUC"/>
    <property type="match status" value="1"/>
</dbReference>
<evidence type="ECO:0000256" key="1">
    <source>
        <dbReference type="PIRSR" id="PIRSR640255-1"/>
    </source>
</evidence>
<dbReference type="SMART" id="SM00477">
    <property type="entry name" value="NUC"/>
    <property type="match status" value="1"/>
</dbReference>
<dbReference type="GO" id="GO:0016787">
    <property type="term" value="F:hydrolase activity"/>
    <property type="evidence" value="ECO:0007669"/>
    <property type="project" value="InterPro"/>
</dbReference>
<protein>
    <submittedName>
        <fullName evidence="6">DNA/RNA non-specific endonuclease</fullName>
    </submittedName>
</protein>
<dbReference type="InterPro" id="IPR040255">
    <property type="entry name" value="Non-specific_endonuclease"/>
</dbReference>
<proteinExistence type="predicted"/>
<dbReference type="InterPro" id="IPR044929">
    <property type="entry name" value="DNA/RNA_non-sp_Endonuclease_sf"/>
</dbReference>
<dbReference type="InterPro" id="IPR020821">
    <property type="entry name" value="ENPP1-3/EXOG-like_nuc-like"/>
</dbReference>
<dbReference type="SUPFAM" id="SSF54060">
    <property type="entry name" value="His-Me finger endonucleases"/>
    <property type="match status" value="1"/>
</dbReference>
<dbReference type="InterPro" id="IPR001604">
    <property type="entry name" value="Endo_G_ENPP1-like_dom"/>
</dbReference>
<evidence type="ECO:0000313" key="6">
    <source>
        <dbReference type="EMBL" id="ROU18335.1"/>
    </source>
</evidence>
<feature type="signal peptide" evidence="3">
    <location>
        <begin position="1"/>
        <end position="27"/>
    </location>
</feature>
<accession>A0A3N2SFD3</accession>
<feature type="domain" description="DNA/RNA non-specific endonuclease/pyrophosphatase/phosphodiesterase" evidence="5">
    <location>
        <begin position="53"/>
        <end position="259"/>
    </location>
</feature>
<dbReference type="RefSeq" id="WP_123649970.1">
    <property type="nucleotide sequence ID" value="NZ_RHFN01000001.1"/>
</dbReference>
<keyword evidence="6" id="KW-0540">Nuclease</keyword>
<keyword evidence="3" id="KW-0732">Signal</keyword>
<feature type="active site" description="Proton acceptor" evidence="1">
    <location>
        <position position="118"/>
    </location>
</feature>
<feature type="domain" description="ENPP1-3/EXOG-like endonuclease/phosphodiesterase" evidence="4">
    <location>
        <begin position="54"/>
        <end position="259"/>
    </location>
</feature>
<organism evidence="6 7">
    <name type="scientific">Kluyvera ascorbata</name>
    <dbReference type="NCBI Taxonomy" id="51288"/>
    <lineage>
        <taxon>Bacteria</taxon>
        <taxon>Pseudomonadati</taxon>
        <taxon>Pseudomonadota</taxon>
        <taxon>Gammaproteobacteria</taxon>
        <taxon>Enterobacterales</taxon>
        <taxon>Enterobacteriaceae</taxon>
        <taxon>Kluyvera</taxon>
    </lineage>
</organism>
<dbReference type="PANTHER" id="PTHR13966">
    <property type="entry name" value="ENDONUCLEASE RELATED"/>
    <property type="match status" value="1"/>
</dbReference>
<dbReference type="AlphaFoldDB" id="A0A3N2SFD3"/>
<comment type="caution">
    <text evidence="6">The sequence shown here is derived from an EMBL/GenBank/DDBJ whole genome shotgun (WGS) entry which is preliminary data.</text>
</comment>
<evidence type="ECO:0000256" key="2">
    <source>
        <dbReference type="PIRSR" id="PIRSR640255-2"/>
    </source>
</evidence>
<dbReference type="PANTHER" id="PTHR13966:SF5">
    <property type="entry name" value="ENDONUCLEASE G, MITOCHONDRIAL"/>
    <property type="match status" value="1"/>
</dbReference>
<evidence type="ECO:0000256" key="3">
    <source>
        <dbReference type="SAM" id="SignalP"/>
    </source>
</evidence>
<gene>
    <name evidence="6" type="ORF">EB837_00270</name>
</gene>
<name>A0A3N2SFD3_9ENTR</name>
<evidence type="ECO:0000259" key="4">
    <source>
        <dbReference type="SMART" id="SM00477"/>
    </source>
</evidence>